<sequence>MQLVLLPTTSQWLAPAWVSYFGAARENGYPAWAAALRQWDERWGAALVAAWGTMLQFVTERRPAPGPQAWDLAGQLMAIGGSLQCEQWQLALALTRSDAWFVHDRP</sequence>
<dbReference type="AlphaFoldDB" id="A0A8J3YCV6"/>
<dbReference type="InterPro" id="IPR025349">
    <property type="entry name" value="DUF4253"/>
</dbReference>
<reference evidence="2" key="1">
    <citation type="submission" date="2021-01" db="EMBL/GenBank/DDBJ databases">
        <title>Whole genome shotgun sequence of Spirilliplanes yamanashiensis NBRC 15828.</title>
        <authorList>
            <person name="Komaki H."/>
            <person name="Tamura T."/>
        </authorList>
    </citation>
    <scope>NUCLEOTIDE SEQUENCE</scope>
    <source>
        <strain evidence="2">NBRC 15828</strain>
    </source>
</reference>
<evidence type="ECO:0000313" key="2">
    <source>
        <dbReference type="EMBL" id="GIJ06366.1"/>
    </source>
</evidence>
<organism evidence="2 3">
    <name type="scientific">Spirilliplanes yamanashiensis</name>
    <dbReference type="NCBI Taxonomy" id="42233"/>
    <lineage>
        <taxon>Bacteria</taxon>
        <taxon>Bacillati</taxon>
        <taxon>Actinomycetota</taxon>
        <taxon>Actinomycetes</taxon>
        <taxon>Micromonosporales</taxon>
        <taxon>Micromonosporaceae</taxon>
        <taxon>Spirilliplanes</taxon>
    </lineage>
</organism>
<proteinExistence type="predicted"/>
<dbReference type="Proteomes" id="UP000652013">
    <property type="component" value="Unassembled WGS sequence"/>
</dbReference>
<dbReference type="RefSeq" id="WP_203941549.1">
    <property type="nucleotide sequence ID" value="NZ_BAAAGJ010000013.1"/>
</dbReference>
<keyword evidence="3" id="KW-1185">Reference proteome</keyword>
<dbReference type="Pfam" id="PF14062">
    <property type="entry name" value="DUF4253"/>
    <property type="match status" value="1"/>
</dbReference>
<feature type="domain" description="DUF4253" evidence="1">
    <location>
        <begin position="3"/>
        <end position="102"/>
    </location>
</feature>
<comment type="caution">
    <text evidence="2">The sequence shown here is derived from an EMBL/GenBank/DDBJ whole genome shotgun (WGS) entry which is preliminary data.</text>
</comment>
<gene>
    <name evidence="2" type="ORF">Sya03_57180</name>
</gene>
<dbReference type="EMBL" id="BOOY01000041">
    <property type="protein sequence ID" value="GIJ06366.1"/>
    <property type="molecule type" value="Genomic_DNA"/>
</dbReference>
<name>A0A8J3YCV6_9ACTN</name>
<evidence type="ECO:0000313" key="3">
    <source>
        <dbReference type="Proteomes" id="UP000652013"/>
    </source>
</evidence>
<accession>A0A8J3YCV6</accession>
<protein>
    <recommendedName>
        <fullName evidence="1">DUF4253 domain-containing protein</fullName>
    </recommendedName>
</protein>
<evidence type="ECO:0000259" key="1">
    <source>
        <dbReference type="Pfam" id="PF14062"/>
    </source>
</evidence>